<dbReference type="RefSeq" id="WP_241783282.1">
    <property type="nucleotide sequence ID" value="NZ_JFBM01000003.1"/>
</dbReference>
<proteinExistence type="predicted"/>
<dbReference type="EMBL" id="JFBM01000003">
    <property type="protein sequence ID" value="KFU82194.1"/>
    <property type="molecule type" value="Genomic_DNA"/>
</dbReference>
<reference evidence="1 2" key="1">
    <citation type="journal article" date="2014" name="Genome Announc.">
        <title>Draft Genome Sequence of Amycolatopsis lurida NRRL 2430, Producer of the Glycopeptide Family Antibiotic Ristocetin.</title>
        <authorList>
            <person name="Kwun M.J."/>
            <person name="Hong H.J."/>
        </authorList>
    </citation>
    <scope>NUCLEOTIDE SEQUENCE [LARGE SCALE GENOMIC DNA]</scope>
    <source>
        <strain evidence="1 2">NRRL 2430</strain>
    </source>
</reference>
<dbReference type="Proteomes" id="UP000256220">
    <property type="component" value="Unassembled WGS sequence"/>
</dbReference>
<evidence type="ECO:0000313" key="1">
    <source>
        <dbReference type="EMBL" id="KFU82194.1"/>
    </source>
</evidence>
<evidence type="ECO:0000313" key="2">
    <source>
        <dbReference type="Proteomes" id="UP000256220"/>
    </source>
</evidence>
<gene>
    <name evidence="1" type="ORF">BB31_04355</name>
</gene>
<sequence length="96" mass="10109">MRFGPGRRRVGAQGITPAAALRGEDSVTLTGSRAGAFVDDDRGVLVLHDTATGRPADLAAEFGTVLARGPFVWWSEGGNDSLTWRVLGLRTLEASA</sequence>
<keyword evidence="2" id="KW-1185">Reference proteome</keyword>
<protein>
    <submittedName>
        <fullName evidence="1">Uncharacterized protein</fullName>
    </submittedName>
</protein>
<comment type="caution">
    <text evidence="1">The sequence shown here is derived from an EMBL/GenBank/DDBJ whole genome shotgun (WGS) entry which is preliminary data.</text>
</comment>
<name>A0A2P2FZP0_AMYLU</name>
<organism evidence="1 2">
    <name type="scientific">Amycolatopsis lurida NRRL 2430</name>
    <dbReference type="NCBI Taxonomy" id="1460371"/>
    <lineage>
        <taxon>Bacteria</taxon>
        <taxon>Bacillati</taxon>
        <taxon>Actinomycetota</taxon>
        <taxon>Actinomycetes</taxon>
        <taxon>Pseudonocardiales</taxon>
        <taxon>Pseudonocardiaceae</taxon>
        <taxon>Amycolatopsis</taxon>
    </lineage>
</organism>
<dbReference type="AlphaFoldDB" id="A0A2P2FZP0"/>
<accession>A0A2P2FZP0</accession>